<reference evidence="1" key="1">
    <citation type="submission" date="2020-06" db="EMBL/GenBank/DDBJ databases">
        <authorList>
            <person name="Li T."/>
            <person name="Hu X."/>
            <person name="Zhang T."/>
            <person name="Song X."/>
            <person name="Zhang H."/>
            <person name="Dai N."/>
            <person name="Sheng W."/>
            <person name="Hou X."/>
            <person name="Wei L."/>
        </authorList>
    </citation>
    <scope>NUCLEOTIDE SEQUENCE</scope>
    <source>
        <strain evidence="1">G01</strain>
        <tissue evidence="1">Leaf</tissue>
    </source>
</reference>
<accession>A0AAW2KEB8</accession>
<sequence length="137" mass="14500">MLLIWSQVAGAGSLCAEGRSTFSSIVTIVSVDLMSLCSIAFLLTLPRRSVERRPNGRPSLQGLSALPLLPFALAFGNSLSCSNSGLGRGQFLLASAKEYGAGRAALNGPVDIHFLARLVYQHCGRVWKKAGLAVLGR</sequence>
<organism evidence="1">
    <name type="scientific">Sesamum angustifolium</name>
    <dbReference type="NCBI Taxonomy" id="2727405"/>
    <lineage>
        <taxon>Eukaryota</taxon>
        <taxon>Viridiplantae</taxon>
        <taxon>Streptophyta</taxon>
        <taxon>Embryophyta</taxon>
        <taxon>Tracheophyta</taxon>
        <taxon>Spermatophyta</taxon>
        <taxon>Magnoliopsida</taxon>
        <taxon>eudicotyledons</taxon>
        <taxon>Gunneridae</taxon>
        <taxon>Pentapetalae</taxon>
        <taxon>asterids</taxon>
        <taxon>lamiids</taxon>
        <taxon>Lamiales</taxon>
        <taxon>Pedaliaceae</taxon>
        <taxon>Sesamum</taxon>
    </lineage>
</organism>
<gene>
    <name evidence="1" type="ORF">Sangu_3041200</name>
</gene>
<dbReference type="AlphaFoldDB" id="A0AAW2KEB8"/>
<reference evidence="1" key="2">
    <citation type="journal article" date="2024" name="Plant">
        <title>Genomic evolution and insights into agronomic trait innovations of Sesamum species.</title>
        <authorList>
            <person name="Miao H."/>
            <person name="Wang L."/>
            <person name="Qu L."/>
            <person name="Liu H."/>
            <person name="Sun Y."/>
            <person name="Le M."/>
            <person name="Wang Q."/>
            <person name="Wei S."/>
            <person name="Zheng Y."/>
            <person name="Lin W."/>
            <person name="Duan Y."/>
            <person name="Cao H."/>
            <person name="Xiong S."/>
            <person name="Wang X."/>
            <person name="Wei L."/>
            <person name="Li C."/>
            <person name="Ma Q."/>
            <person name="Ju M."/>
            <person name="Zhao R."/>
            <person name="Li G."/>
            <person name="Mu C."/>
            <person name="Tian Q."/>
            <person name="Mei H."/>
            <person name="Zhang T."/>
            <person name="Gao T."/>
            <person name="Zhang H."/>
        </authorList>
    </citation>
    <scope>NUCLEOTIDE SEQUENCE</scope>
    <source>
        <strain evidence="1">G01</strain>
    </source>
</reference>
<name>A0AAW2KEB8_9LAMI</name>
<protein>
    <submittedName>
        <fullName evidence="1">Uncharacterized protein</fullName>
    </submittedName>
</protein>
<dbReference type="EMBL" id="JACGWK010000128">
    <property type="protein sequence ID" value="KAL0305297.1"/>
    <property type="molecule type" value="Genomic_DNA"/>
</dbReference>
<evidence type="ECO:0000313" key="1">
    <source>
        <dbReference type="EMBL" id="KAL0305297.1"/>
    </source>
</evidence>
<comment type="caution">
    <text evidence="1">The sequence shown here is derived from an EMBL/GenBank/DDBJ whole genome shotgun (WGS) entry which is preliminary data.</text>
</comment>
<proteinExistence type="predicted"/>